<gene>
    <name evidence="2" type="ORF">ASJ80_10090</name>
</gene>
<proteinExistence type="predicted"/>
<name>A0A2A2H7E1_METBR</name>
<dbReference type="Pfam" id="PF09879">
    <property type="entry name" value="EhaF"/>
    <property type="match status" value="1"/>
</dbReference>
<keyword evidence="1" id="KW-1133">Transmembrane helix</keyword>
<dbReference type="EMBL" id="LMVM01000007">
    <property type="protein sequence ID" value="PAV05332.1"/>
    <property type="molecule type" value="Genomic_DNA"/>
</dbReference>
<comment type="caution">
    <text evidence="2">The sequence shown here is derived from an EMBL/GenBank/DDBJ whole genome shotgun (WGS) entry which is preliminary data.</text>
</comment>
<keyword evidence="1" id="KW-0812">Transmembrane</keyword>
<dbReference type="InterPro" id="IPR011313">
    <property type="entry name" value="Prd_NiFe_hyd_3_EhaF"/>
</dbReference>
<feature type="transmembrane region" description="Helical" evidence="1">
    <location>
        <begin position="20"/>
        <end position="39"/>
    </location>
</feature>
<accession>A0A2A2H7E1</accession>
<dbReference type="OrthoDB" id="116966at2157"/>
<evidence type="ECO:0000313" key="2">
    <source>
        <dbReference type="EMBL" id="PAV05332.1"/>
    </source>
</evidence>
<keyword evidence="1" id="KW-0472">Membrane</keyword>
<evidence type="ECO:0008006" key="4">
    <source>
        <dbReference type="Google" id="ProtNLM"/>
    </source>
</evidence>
<reference evidence="2 3" key="1">
    <citation type="journal article" date="2017" name="BMC Genomics">
        <title>Genomic analysis of methanogenic archaea reveals a shift towards energy conservation.</title>
        <authorList>
            <person name="Gilmore S.P."/>
            <person name="Henske J.K."/>
            <person name="Sexton J.A."/>
            <person name="Solomon K.V."/>
            <person name="Seppala S."/>
            <person name="Yoo J.I."/>
            <person name="Huyett L.M."/>
            <person name="Pressman A."/>
            <person name="Cogan J.Z."/>
            <person name="Kivenson V."/>
            <person name="Peng X."/>
            <person name="Tan Y."/>
            <person name="Valentine D.L."/>
            <person name="O'Malley M.A."/>
        </authorList>
    </citation>
    <scope>NUCLEOTIDE SEQUENCE [LARGE SCALE GENOMIC DNA]</scope>
    <source>
        <strain evidence="2 3">M.o.H.</strain>
    </source>
</reference>
<dbReference type="PIRSF" id="PIRSF019373">
    <property type="entry name" value="EhaF"/>
    <property type="match status" value="1"/>
</dbReference>
<sequence>MRSIGRLLNDLANPDNIPRFFSLVLGIVLIVGFVMPFALNDHQIYPRPEPQSQINSGDPLAPYDRGGTVIADWGLNGNFLLQPGIVKSQYPQFSVNSGKVTGYLSPMALSVKNTTSYFGTSIYSSPGGLIDEILYYSRGFDTILESSILMMAFVVASFIALQFTMRREEE</sequence>
<protein>
    <recommendedName>
        <fullName evidence="4">NiFe hydrogenase</fullName>
    </recommendedName>
</protein>
<evidence type="ECO:0000256" key="1">
    <source>
        <dbReference type="SAM" id="Phobius"/>
    </source>
</evidence>
<keyword evidence="3" id="KW-1185">Reference proteome</keyword>
<feature type="transmembrane region" description="Helical" evidence="1">
    <location>
        <begin position="148"/>
        <end position="165"/>
    </location>
</feature>
<dbReference type="Proteomes" id="UP000217784">
    <property type="component" value="Unassembled WGS sequence"/>
</dbReference>
<dbReference type="AlphaFoldDB" id="A0A2A2H7E1"/>
<evidence type="ECO:0000313" key="3">
    <source>
        <dbReference type="Proteomes" id="UP000217784"/>
    </source>
</evidence>
<organism evidence="2 3">
    <name type="scientific">Methanobacterium bryantii</name>
    <dbReference type="NCBI Taxonomy" id="2161"/>
    <lineage>
        <taxon>Archaea</taxon>
        <taxon>Methanobacteriati</taxon>
        <taxon>Methanobacteriota</taxon>
        <taxon>Methanomada group</taxon>
        <taxon>Methanobacteria</taxon>
        <taxon>Methanobacteriales</taxon>
        <taxon>Methanobacteriaceae</taxon>
        <taxon>Methanobacterium</taxon>
    </lineage>
</organism>
<dbReference type="RefSeq" id="WP_069584697.1">
    <property type="nucleotide sequence ID" value="NZ_LMVM01000007.1"/>
</dbReference>